<evidence type="ECO:0000259" key="6">
    <source>
        <dbReference type="PROSITE" id="PS50977"/>
    </source>
</evidence>
<dbReference type="InterPro" id="IPR009057">
    <property type="entry name" value="Homeodomain-like_sf"/>
</dbReference>
<dbReference type="InterPro" id="IPR004111">
    <property type="entry name" value="Repressor_TetR_C"/>
</dbReference>
<dbReference type="PANTHER" id="PTHR30055:SF151">
    <property type="entry name" value="TRANSCRIPTIONAL REGULATORY PROTEIN"/>
    <property type="match status" value="1"/>
</dbReference>
<evidence type="ECO:0000256" key="5">
    <source>
        <dbReference type="SAM" id="MobiDB-lite"/>
    </source>
</evidence>
<evidence type="ECO:0000256" key="4">
    <source>
        <dbReference type="PROSITE-ProRule" id="PRU00335"/>
    </source>
</evidence>
<reference evidence="7" key="1">
    <citation type="submission" date="2021-04" db="EMBL/GenBank/DDBJ databases">
        <title>Biosynthetic gene clusters of Dactylosporangioum roseum.</title>
        <authorList>
            <person name="Hartkoorn R.C."/>
            <person name="Beaudoing E."/>
            <person name="Hot D."/>
            <person name="Moureu S."/>
        </authorList>
    </citation>
    <scope>NUCLEOTIDE SEQUENCE</scope>
    <source>
        <strain evidence="7">NRRL B-16295</strain>
    </source>
</reference>
<organism evidence="7 8">
    <name type="scientific">Dactylosporangium roseum</name>
    <dbReference type="NCBI Taxonomy" id="47989"/>
    <lineage>
        <taxon>Bacteria</taxon>
        <taxon>Bacillati</taxon>
        <taxon>Actinomycetota</taxon>
        <taxon>Actinomycetes</taxon>
        <taxon>Micromonosporales</taxon>
        <taxon>Micromonosporaceae</taxon>
        <taxon>Dactylosporangium</taxon>
    </lineage>
</organism>
<keyword evidence="3" id="KW-0804">Transcription</keyword>
<feature type="DNA-binding region" description="H-T-H motif" evidence="4">
    <location>
        <begin position="70"/>
        <end position="89"/>
    </location>
</feature>
<dbReference type="InterPro" id="IPR001647">
    <property type="entry name" value="HTH_TetR"/>
</dbReference>
<proteinExistence type="predicted"/>
<dbReference type="Pfam" id="PF00440">
    <property type="entry name" value="TetR_N"/>
    <property type="match status" value="1"/>
</dbReference>
<dbReference type="PANTHER" id="PTHR30055">
    <property type="entry name" value="HTH-TYPE TRANSCRIPTIONAL REGULATOR RUTR"/>
    <property type="match status" value="1"/>
</dbReference>
<gene>
    <name evidence="7" type="ORF">Drose_09045</name>
</gene>
<dbReference type="Gene3D" id="1.10.357.10">
    <property type="entry name" value="Tetracycline Repressor, domain 2"/>
    <property type="match status" value="1"/>
</dbReference>
<dbReference type="SUPFAM" id="SSF46689">
    <property type="entry name" value="Homeodomain-like"/>
    <property type="match status" value="1"/>
</dbReference>
<dbReference type="Gene3D" id="1.10.10.60">
    <property type="entry name" value="Homeodomain-like"/>
    <property type="match status" value="1"/>
</dbReference>
<keyword evidence="1" id="KW-0805">Transcription regulation</keyword>
<dbReference type="SUPFAM" id="SSF48498">
    <property type="entry name" value="Tetracyclin repressor-like, C-terminal domain"/>
    <property type="match status" value="1"/>
</dbReference>
<name>A0ABY5Z9X5_9ACTN</name>
<evidence type="ECO:0000256" key="1">
    <source>
        <dbReference type="ARBA" id="ARBA00023015"/>
    </source>
</evidence>
<accession>A0ABY5Z9X5</accession>
<keyword evidence="8" id="KW-1185">Reference proteome</keyword>
<feature type="region of interest" description="Disordered" evidence="5">
    <location>
        <begin position="1"/>
        <end position="21"/>
    </location>
</feature>
<dbReference type="Pfam" id="PF02909">
    <property type="entry name" value="TetR_C_1"/>
    <property type="match status" value="1"/>
</dbReference>
<dbReference type="InterPro" id="IPR036271">
    <property type="entry name" value="Tet_transcr_reg_TetR-rel_C_sf"/>
</dbReference>
<evidence type="ECO:0000256" key="2">
    <source>
        <dbReference type="ARBA" id="ARBA00023125"/>
    </source>
</evidence>
<evidence type="ECO:0000313" key="7">
    <source>
        <dbReference type="EMBL" id="UWZ38371.1"/>
    </source>
</evidence>
<protein>
    <submittedName>
        <fullName evidence="7">TetR/AcrR family transcriptional regulator C-terminal domain-containing protein</fullName>
    </submittedName>
</protein>
<keyword evidence="2 4" id="KW-0238">DNA-binding</keyword>
<sequence>MTKRADVHEETSQETGRDSDRVVDRLPASLAAAWGLRARPGKGPKPGLTLERIVAAGVKIAETEGLDAVSMGRVATELGAATMSLYRYVAAKGELLDLMVDAAAGQPPAAEPGEDWRSGLHRFAYAHLALLRRHPWVMRVVLSGPPLAPNQIAWMDRGLSILRGTGLREFEKLSTIMTLMGLVRHWAQITADMSTAAQAAGETTDEAILRYGRLLTRLVDPRRFPALGDLIASGILDLPAGDPDEDFEFGLERMTDGIAALIRRRNESGECAGAGAA</sequence>
<dbReference type="EMBL" id="CP073721">
    <property type="protein sequence ID" value="UWZ38371.1"/>
    <property type="molecule type" value="Genomic_DNA"/>
</dbReference>
<dbReference type="Proteomes" id="UP001058271">
    <property type="component" value="Chromosome"/>
</dbReference>
<evidence type="ECO:0000256" key="3">
    <source>
        <dbReference type="ARBA" id="ARBA00023163"/>
    </source>
</evidence>
<dbReference type="PROSITE" id="PS50977">
    <property type="entry name" value="HTH_TETR_2"/>
    <property type="match status" value="1"/>
</dbReference>
<dbReference type="InterPro" id="IPR050109">
    <property type="entry name" value="HTH-type_TetR-like_transc_reg"/>
</dbReference>
<feature type="domain" description="HTH tetR-type" evidence="6">
    <location>
        <begin position="47"/>
        <end position="107"/>
    </location>
</feature>
<evidence type="ECO:0000313" key="8">
    <source>
        <dbReference type="Proteomes" id="UP001058271"/>
    </source>
</evidence>